<evidence type="ECO:0000313" key="4">
    <source>
        <dbReference type="Proteomes" id="UP000215145"/>
    </source>
</evidence>
<dbReference type="InterPro" id="IPR050463">
    <property type="entry name" value="Gfo/Idh/MocA_oxidrdct_glycsds"/>
</dbReference>
<organism evidence="3 4">
    <name type="scientific">Paenibacillus herberti</name>
    <dbReference type="NCBI Taxonomy" id="1619309"/>
    <lineage>
        <taxon>Bacteria</taxon>
        <taxon>Bacillati</taxon>
        <taxon>Bacillota</taxon>
        <taxon>Bacilli</taxon>
        <taxon>Bacillales</taxon>
        <taxon>Paenibacillaceae</taxon>
        <taxon>Paenibacillus</taxon>
    </lineage>
</organism>
<dbReference type="SUPFAM" id="SSF55347">
    <property type="entry name" value="Glyceraldehyde-3-phosphate dehydrogenase-like, C-terminal domain"/>
    <property type="match status" value="1"/>
</dbReference>
<evidence type="ECO:0000256" key="1">
    <source>
        <dbReference type="ARBA" id="ARBA00023002"/>
    </source>
</evidence>
<dbReference type="Gene3D" id="3.30.360.10">
    <property type="entry name" value="Dihydrodipicolinate Reductase, domain 2"/>
    <property type="match status" value="1"/>
</dbReference>
<protein>
    <submittedName>
        <fullName evidence="3">Oxidoreductase</fullName>
    </submittedName>
</protein>
<name>A0A229P2H4_9BACL</name>
<dbReference type="Proteomes" id="UP000215145">
    <property type="component" value="Unassembled WGS sequence"/>
</dbReference>
<dbReference type="InterPro" id="IPR000683">
    <property type="entry name" value="Gfo/Idh/MocA-like_OxRdtase_N"/>
</dbReference>
<dbReference type="SUPFAM" id="SSF51735">
    <property type="entry name" value="NAD(P)-binding Rossmann-fold domains"/>
    <property type="match status" value="1"/>
</dbReference>
<dbReference type="GO" id="GO:0016491">
    <property type="term" value="F:oxidoreductase activity"/>
    <property type="evidence" value="ECO:0007669"/>
    <property type="project" value="UniProtKB-KW"/>
</dbReference>
<dbReference type="AlphaFoldDB" id="A0A229P2H4"/>
<evidence type="ECO:0000313" key="3">
    <source>
        <dbReference type="EMBL" id="OXM16300.1"/>
    </source>
</evidence>
<dbReference type="Gene3D" id="3.40.50.720">
    <property type="entry name" value="NAD(P)-binding Rossmann-like Domain"/>
    <property type="match status" value="1"/>
</dbReference>
<dbReference type="InterPro" id="IPR036291">
    <property type="entry name" value="NAD(P)-bd_dom_sf"/>
</dbReference>
<keyword evidence="1" id="KW-0560">Oxidoreductase</keyword>
<dbReference type="Pfam" id="PF01408">
    <property type="entry name" value="GFO_IDH_MocA"/>
    <property type="match status" value="1"/>
</dbReference>
<proteinExistence type="predicted"/>
<evidence type="ECO:0000259" key="2">
    <source>
        <dbReference type="Pfam" id="PF01408"/>
    </source>
</evidence>
<dbReference type="EMBL" id="NMUQ01000001">
    <property type="protein sequence ID" value="OXM16300.1"/>
    <property type="molecule type" value="Genomic_DNA"/>
</dbReference>
<reference evidence="3 4" key="1">
    <citation type="submission" date="2017-07" db="EMBL/GenBank/DDBJ databases">
        <title>Paenibacillus herberti R33 genome sequencing and assembly.</title>
        <authorList>
            <person name="Su W."/>
        </authorList>
    </citation>
    <scope>NUCLEOTIDE SEQUENCE [LARGE SCALE GENOMIC DNA]</scope>
    <source>
        <strain evidence="3 4">R33</strain>
    </source>
</reference>
<keyword evidence="4" id="KW-1185">Reference proteome</keyword>
<comment type="caution">
    <text evidence="3">The sequence shown here is derived from an EMBL/GenBank/DDBJ whole genome shotgun (WGS) entry which is preliminary data.</text>
</comment>
<feature type="domain" description="Gfo/Idh/MocA-like oxidoreductase N-terminal" evidence="2">
    <location>
        <begin position="28"/>
        <end position="148"/>
    </location>
</feature>
<dbReference type="PANTHER" id="PTHR43818">
    <property type="entry name" value="BCDNA.GH03377"/>
    <property type="match status" value="1"/>
</dbReference>
<sequence>MMTGQQLQGGGVSRISRWSLSGNDKMALKIGIVGLNGIGNNHAACYQEDELADLVAVCDVVKERADSAAQRYGVKAYYSLKDMIEGEPDLQIVDIATGGIENGSWHFEPAMEAIGYGKHVLVEKPLCHDIRQGRELVAFAEEKKVYLGCNLNHYFTPPAEKAMEYMNNGEVGELVYCLLKMGFNGGEANYGPAGSPKVKGHPYFHMKAFLTHPFSVMRHFCGDITHIQTFSDQPGFRRNAGDVMVSINSIHVKFANGGVGYLLSQRGDTVYGLGGWWSAEVAGTKGTFTIENCVEKLSLWRAERGIPGISEPVKAEVTDYGTKDFNRTFNNRLHAFLEDISNGVPREELRANGRDALAVLEYTFAVIESYERGGEVVRPHALPPLSGDPISLK</sequence>
<dbReference type="OrthoDB" id="9792935at2"/>
<gene>
    <name evidence="3" type="ORF">CGZ75_06345</name>
</gene>
<dbReference type="GO" id="GO:0000166">
    <property type="term" value="F:nucleotide binding"/>
    <property type="evidence" value="ECO:0007669"/>
    <property type="project" value="InterPro"/>
</dbReference>
<accession>A0A229P2H4</accession>
<dbReference type="PANTHER" id="PTHR43818:SF11">
    <property type="entry name" value="BCDNA.GH03377"/>
    <property type="match status" value="1"/>
</dbReference>